<evidence type="ECO:0000256" key="5">
    <source>
        <dbReference type="SAM" id="Phobius"/>
    </source>
</evidence>
<evidence type="ECO:0000256" key="1">
    <source>
        <dbReference type="ARBA" id="ARBA00004167"/>
    </source>
</evidence>
<proteinExistence type="predicted"/>
<keyword evidence="2 5" id="KW-0812">Transmembrane</keyword>
<evidence type="ECO:0000313" key="7">
    <source>
        <dbReference type="EMBL" id="USI74411.1"/>
    </source>
</evidence>
<reference evidence="7" key="1">
    <citation type="journal article" date="2022" name="Toxins">
        <title>Genomic Analysis of Sphingopyxis sp. USTB-05 for Biodegrading Cyanobacterial Hepatotoxins.</title>
        <authorList>
            <person name="Liu C."/>
            <person name="Xu Q."/>
            <person name="Zhao Z."/>
            <person name="Zhang H."/>
            <person name="Liu X."/>
            <person name="Yin C."/>
            <person name="Liu Y."/>
            <person name="Yan H."/>
        </authorList>
    </citation>
    <scope>NUCLEOTIDE SEQUENCE</scope>
    <source>
        <strain evidence="7">NBD5</strain>
    </source>
</reference>
<evidence type="ECO:0000256" key="3">
    <source>
        <dbReference type="ARBA" id="ARBA00022989"/>
    </source>
</evidence>
<organism evidence="7 8">
    <name type="scientific">Sphingomonas morindae</name>
    <dbReference type="NCBI Taxonomy" id="1541170"/>
    <lineage>
        <taxon>Bacteria</taxon>
        <taxon>Pseudomonadati</taxon>
        <taxon>Pseudomonadota</taxon>
        <taxon>Alphaproteobacteria</taxon>
        <taxon>Sphingomonadales</taxon>
        <taxon>Sphingomonadaceae</taxon>
        <taxon>Sphingomonas</taxon>
    </lineage>
</organism>
<keyword evidence="3 5" id="KW-1133">Transmembrane helix</keyword>
<dbReference type="RefSeq" id="WP_252168214.1">
    <property type="nucleotide sequence ID" value="NZ_CP084930.1"/>
</dbReference>
<keyword evidence="8" id="KW-1185">Reference proteome</keyword>
<name>A0ABY4XCF8_9SPHN</name>
<comment type="subcellular location">
    <subcellularLocation>
        <location evidence="1">Membrane</location>
        <topology evidence="1">Single-pass membrane protein</topology>
    </subcellularLocation>
</comment>
<gene>
    <name evidence="7" type="ORF">LHA26_08160</name>
</gene>
<evidence type="ECO:0000256" key="2">
    <source>
        <dbReference type="ARBA" id="ARBA00022692"/>
    </source>
</evidence>
<dbReference type="PANTHER" id="PTHR36985">
    <property type="entry name" value="TRANSLOCATION AND ASSEMBLY MODULE SUBUNIT TAMB"/>
    <property type="match status" value="1"/>
</dbReference>
<keyword evidence="4 5" id="KW-0472">Membrane</keyword>
<evidence type="ECO:0000313" key="8">
    <source>
        <dbReference type="Proteomes" id="UP001056937"/>
    </source>
</evidence>
<dbReference type="Pfam" id="PF04357">
    <property type="entry name" value="TamB"/>
    <property type="match status" value="1"/>
</dbReference>
<evidence type="ECO:0000256" key="4">
    <source>
        <dbReference type="ARBA" id="ARBA00023136"/>
    </source>
</evidence>
<dbReference type="Proteomes" id="UP001056937">
    <property type="component" value="Chromosome 1"/>
</dbReference>
<evidence type="ECO:0000259" key="6">
    <source>
        <dbReference type="Pfam" id="PF04357"/>
    </source>
</evidence>
<accession>A0ABY4XCF8</accession>
<dbReference type="InterPro" id="IPR007452">
    <property type="entry name" value="TamB_C"/>
</dbReference>
<sequence length="1406" mass="144222">MATAPDAPAPARRPLAPRIAKGVGIALAALVALAAALMLFLNTGPGKRFIGTRLAGYTTASGITLRVAQIDGSIYSRFTLRGLEVSDPRGVFLTAPAITIDWRPFAYLHSKIDLRSVEAGLITLRRLPQLKPTPSDPNAPTIPDIDLSLGRLAIDRFVIEPAVDGKRHIVRLAGTAAIADRRAQIAADGAAIAAPGVAGGDRLRLRLDAVPDANRLGLDVKLQAPAGGLVDSYAHLGRPLALSIDGRGDWAAWRGRAIAGLGGQPLMNLGLTAQNGRFHALGAVRPGMMLTGPAARLTEPQIAVDATATLDQRRADTRIALHSSAFAAEAAGLLDFAQSRFGRFRIKARLLTPGAILPNLAGRDIALGATLDGAFARPAIDYALSAGSIAFGTTGVEGLSASGKAVINADRILVPVHAAARRITGLNAAAGGLVTNIRIDGDIAYQNSQIFSDNLKLRSDRIDATALVLADLKTGTYTGALKGRVNDYAVNGLGRINLVTDARLVTAPGGGFGIKGRVRVVTRKITNATLAQQLGGNAVITADIGYDPRRGATLANLRLNAPDFHITRGDGAYNLASGALRFSGAGASRTYGPFTLDATGTIANPHVVLRAARPGVGIGLAGLTATVEGSRAGYEIRANGQSDYGAFTANALVRAGQGPLAIDLRQLLIAGITARGQIVQSAAGPFAGTLFIAGSGLNGQVRLAAAGANQRADIALRAAGARLPGPGGQPVTIGSGLVNASVVLLPAGPSATGSLALVDLRTGTTLVRDARARFRYAAGSGTVALTARGSAGVPFDIAAQAQLSPQRILANLRGSANGIAFRLAQPAVATRQGSAYLLAPATIVLPQGQITVSGRYGDTIQAHAAMQGMDLSIAQAFAPTLGIGGKATGTFDLAMAGAAAVPTARARIDIAGFTRTGALTVSDPVDVALLATLDPAQGGQAAALLRRGGTILGRVKARLAPIPGGSAGWTTRLMQAPLSGGIRYNGPAEVLWTLTGIAGQTVAGPIAIGADFGGRLDQPRLVGVVRANQLRYENQTYGTTVSDIQLDGRFTQSQFVLNRLQGKAGDGSVQARGAVGIDAAGGFPINVTATLDNAQLADSDAAAARVSGSIAVTNSRAAGGLIKGDLRLAEVRYQIVRQGAAEVPELTGVRRKGDAPASPAAAAGPAPSNWKLDLHVRGDNQIFVQGMGLDSEWSTDMRVGGTTGAPVVTGKLQVVRGSYSFAGRRLTLADTSTVTFHGPLLDPELNITADTTVQGVTASINIGGTAQRPRITFTSTPTLPQDEVLSRLLFGTSVTSLTPTQALQLAAALNSLRGSGGGGLNPLGKLRGASGLDNLSVLGADKTTGRGTALSAGKYISNNIYVQVISDTRGFTQTQLTIALSRALSLLSQAGGYLGPSVSLRYSKQY</sequence>
<dbReference type="EMBL" id="CP084930">
    <property type="protein sequence ID" value="USI74411.1"/>
    <property type="molecule type" value="Genomic_DNA"/>
</dbReference>
<protein>
    <submittedName>
        <fullName evidence="7">Translocation/assembly module TamB domain-containing protein</fullName>
    </submittedName>
</protein>
<feature type="domain" description="Translocation and assembly module TamB C-terminal" evidence="6">
    <location>
        <begin position="1059"/>
        <end position="1406"/>
    </location>
</feature>
<feature type="transmembrane region" description="Helical" evidence="5">
    <location>
        <begin position="22"/>
        <end position="41"/>
    </location>
</feature>
<dbReference type="PANTHER" id="PTHR36985:SF1">
    <property type="entry name" value="TRANSLOCATION AND ASSEMBLY MODULE SUBUNIT TAMB"/>
    <property type="match status" value="1"/>
</dbReference>